<dbReference type="Proteomes" id="UP000007259">
    <property type="component" value="Chromosome 33"/>
</dbReference>
<dbReference type="EMBL" id="FR799586">
    <property type="protein sequence ID" value="CBZ30450.1"/>
    <property type="molecule type" value="Genomic_DNA"/>
</dbReference>
<evidence type="ECO:0000313" key="1">
    <source>
        <dbReference type="EMBL" id="CBZ30450.1"/>
    </source>
</evidence>
<keyword evidence="2" id="KW-1185">Reference proteome</keyword>
<reference evidence="1 2" key="1">
    <citation type="journal article" date="2011" name="Genome Res.">
        <title>Chromosome and gene copy number variation allow major structural change between species and strains of Leishmania.</title>
        <authorList>
            <person name="Rogers M.B."/>
            <person name="Hilley J.D."/>
            <person name="Dickens N.J."/>
            <person name="Wilkes J."/>
            <person name="Bates P.A."/>
            <person name="Depledge D.P."/>
            <person name="Harris D."/>
            <person name="Her Y."/>
            <person name="Herzyk P."/>
            <person name="Imamura H."/>
            <person name="Otto T.D."/>
            <person name="Sanders M."/>
            <person name="Seeger K."/>
            <person name="Dujardin J.C."/>
            <person name="Berriman M."/>
            <person name="Smith D.F."/>
            <person name="Hertz-Fowler C."/>
            <person name="Mottram J.C."/>
        </authorList>
    </citation>
    <scope>NUCLEOTIDE SEQUENCE [LARGE SCALE GENOMIC DNA]</scope>
    <source>
        <strain evidence="1 2">MHOM/GT/2001/U1103</strain>
    </source>
</reference>
<organism evidence="1 2">
    <name type="scientific">Leishmania mexicana (strain MHOM/GT/2001/U1103)</name>
    <dbReference type="NCBI Taxonomy" id="929439"/>
    <lineage>
        <taxon>Eukaryota</taxon>
        <taxon>Discoba</taxon>
        <taxon>Euglenozoa</taxon>
        <taxon>Kinetoplastea</taxon>
        <taxon>Metakinetoplastina</taxon>
        <taxon>Trypanosomatida</taxon>
        <taxon>Trypanosomatidae</taxon>
        <taxon>Leishmaniinae</taxon>
        <taxon>Leishmania</taxon>
    </lineage>
</organism>
<evidence type="ECO:0000313" key="2">
    <source>
        <dbReference type="Proteomes" id="UP000007259"/>
    </source>
</evidence>
<dbReference type="VEuPathDB" id="TriTrypDB:LmxM.33.3410"/>
<dbReference type="RefSeq" id="XP_003878897.1">
    <property type="nucleotide sequence ID" value="XM_003878848.1"/>
</dbReference>
<dbReference type="AlphaFoldDB" id="E9B5D0"/>
<accession>E9B5D0</accession>
<protein>
    <submittedName>
        <fullName evidence="1">Uncharacterized protein</fullName>
    </submittedName>
</protein>
<dbReference type="OrthoDB" id="10593314at2759"/>
<name>E9B5D0_LEIMU</name>
<gene>
    <name evidence="1" type="ORF">LMXM_33_3410</name>
</gene>
<proteinExistence type="predicted"/>
<sequence>MHVFFRGCWCSTPPSFSQTIEKGCAGDGGLTTGSRRHSSLSPFLCIPLPIAARSTSMTQGGMRAFRRPNLPPVASCVFWLRDAESRGAFCRCVLPKCSLRVLAFCHTLAPPPSSSSSQTFSLARLTQRAPLSLTAHLPMAQSHPLLLFFAVGSCIGAQVGVHFTYPKRTHSLTRARVERRAPGEQHQPWRRVK</sequence>
<dbReference type="KEGG" id="lmi:LMXM_33_3410"/>
<dbReference type="GeneID" id="13452505"/>